<dbReference type="EMBL" id="GBRH01191890">
    <property type="protein sequence ID" value="JAE06006.1"/>
    <property type="molecule type" value="Transcribed_RNA"/>
</dbReference>
<accession>A0A0A9F782</accession>
<reference evidence="1" key="1">
    <citation type="submission" date="2014-09" db="EMBL/GenBank/DDBJ databases">
        <authorList>
            <person name="Magalhaes I.L.F."/>
            <person name="Oliveira U."/>
            <person name="Santos F.R."/>
            <person name="Vidigal T.H.D.A."/>
            <person name="Brescovit A.D."/>
            <person name="Santos A.J."/>
        </authorList>
    </citation>
    <scope>NUCLEOTIDE SEQUENCE</scope>
    <source>
        <tissue evidence="1">Shoot tissue taken approximately 20 cm above the soil surface</tissue>
    </source>
</reference>
<sequence>MHTLIASSLHEHNSGSPVDGCREYFLRKKGASLFRAIISVILDCMDSLKGRKPCSIG</sequence>
<evidence type="ECO:0000313" key="1">
    <source>
        <dbReference type="EMBL" id="JAE06006.1"/>
    </source>
</evidence>
<proteinExistence type="predicted"/>
<dbReference type="AlphaFoldDB" id="A0A0A9F782"/>
<organism evidence="1">
    <name type="scientific">Arundo donax</name>
    <name type="common">Giant reed</name>
    <name type="synonym">Donax arundinaceus</name>
    <dbReference type="NCBI Taxonomy" id="35708"/>
    <lineage>
        <taxon>Eukaryota</taxon>
        <taxon>Viridiplantae</taxon>
        <taxon>Streptophyta</taxon>
        <taxon>Embryophyta</taxon>
        <taxon>Tracheophyta</taxon>
        <taxon>Spermatophyta</taxon>
        <taxon>Magnoliopsida</taxon>
        <taxon>Liliopsida</taxon>
        <taxon>Poales</taxon>
        <taxon>Poaceae</taxon>
        <taxon>PACMAD clade</taxon>
        <taxon>Arundinoideae</taxon>
        <taxon>Arundineae</taxon>
        <taxon>Arundo</taxon>
    </lineage>
</organism>
<name>A0A0A9F782_ARUDO</name>
<protein>
    <submittedName>
        <fullName evidence="1">Uncharacterized protein</fullName>
    </submittedName>
</protein>
<reference evidence="1" key="2">
    <citation type="journal article" date="2015" name="Data Brief">
        <title>Shoot transcriptome of the giant reed, Arundo donax.</title>
        <authorList>
            <person name="Barrero R.A."/>
            <person name="Guerrero F.D."/>
            <person name="Moolhuijzen P."/>
            <person name="Goolsby J.A."/>
            <person name="Tidwell J."/>
            <person name="Bellgard S.E."/>
            <person name="Bellgard M.I."/>
        </authorList>
    </citation>
    <scope>NUCLEOTIDE SEQUENCE</scope>
    <source>
        <tissue evidence="1">Shoot tissue taken approximately 20 cm above the soil surface</tissue>
    </source>
</reference>